<reference evidence="1" key="2">
    <citation type="submission" date="2018-05" db="EMBL/GenBank/DDBJ databases">
        <title>OmerRS3 (Oryza meridionalis Reference Sequence Version 3).</title>
        <authorList>
            <person name="Zhang J."/>
            <person name="Kudrna D."/>
            <person name="Lee S."/>
            <person name="Talag J."/>
            <person name="Welchert J."/>
            <person name="Wing R.A."/>
        </authorList>
    </citation>
    <scope>NUCLEOTIDE SEQUENCE [LARGE SCALE GENOMIC DNA]</scope>
    <source>
        <strain evidence="1">cv. OR44</strain>
    </source>
</reference>
<evidence type="ECO:0000313" key="1">
    <source>
        <dbReference type="EnsemblPlants" id="OMERI08G03800.1"/>
    </source>
</evidence>
<reference evidence="1" key="1">
    <citation type="submission" date="2015-04" db="UniProtKB">
        <authorList>
            <consortium name="EnsemblPlants"/>
        </authorList>
    </citation>
    <scope>IDENTIFICATION</scope>
</reference>
<organism evidence="1">
    <name type="scientific">Oryza meridionalis</name>
    <dbReference type="NCBI Taxonomy" id="40149"/>
    <lineage>
        <taxon>Eukaryota</taxon>
        <taxon>Viridiplantae</taxon>
        <taxon>Streptophyta</taxon>
        <taxon>Embryophyta</taxon>
        <taxon>Tracheophyta</taxon>
        <taxon>Spermatophyta</taxon>
        <taxon>Magnoliopsida</taxon>
        <taxon>Liliopsida</taxon>
        <taxon>Poales</taxon>
        <taxon>Poaceae</taxon>
        <taxon>BOP clade</taxon>
        <taxon>Oryzoideae</taxon>
        <taxon>Oryzeae</taxon>
        <taxon>Oryzinae</taxon>
        <taxon>Oryza</taxon>
    </lineage>
</organism>
<proteinExistence type="predicted"/>
<dbReference type="HOGENOM" id="CLU_2281948_0_0_1"/>
<sequence length="105" mass="11929">MLRRMMSSHGPVFFSLPDATSFLYEMGNVESEVQKAYSKGMPKSEIFNDGKTMADDSALNYVIEFSHMLGFDDVKMPGSMQLCVKIHVISSILFKFVYLFLKNLV</sequence>
<protein>
    <submittedName>
        <fullName evidence="1">Uncharacterized protein</fullName>
    </submittedName>
</protein>
<dbReference type="AlphaFoldDB" id="A0A0E0EI88"/>
<accession>A0A0E0EI88</accession>
<dbReference type="Proteomes" id="UP000008021">
    <property type="component" value="Chromosome 8"/>
</dbReference>
<dbReference type="Gramene" id="OMERI08G03800.1">
    <property type="protein sequence ID" value="OMERI08G03800.1"/>
    <property type="gene ID" value="OMERI08G03800"/>
</dbReference>
<dbReference type="STRING" id="40149.A0A0E0EI88"/>
<name>A0A0E0EI88_9ORYZ</name>
<dbReference type="EnsemblPlants" id="OMERI08G03800.1">
    <property type="protein sequence ID" value="OMERI08G03800.1"/>
    <property type="gene ID" value="OMERI08G03800"/>
</dbReference>
<keyword evidence="2" id="KW-1185">Reference proteome</keyword>
<evidence type="ECO:0000313" key="2">
    <source>
        <dbReference type="Proteomes" id="UP000008021"/>
    </source>
</evidence>